<organism evidence="2 3">
    <name type="scientific">Morchella conica CCBAS932</name>
    <dbReference type="NCBI Taxonomy" id="1392247"/>
    <lineage>
        <taxon>Eukaryota</taxon>
        <taxon>Fungi</taxon>
        <taxon>Dikarya</taxon>
        <taxon>Ascomycota</taxon>
        <taxon>Pezizomycotina</taxon>
        <taxon>Pezizomycetes</taxon>
        <taxon>Pezizales</taxon>
        <taxon>Morchellaceae</taxon>
        <taxon>Morchella</taxon>
    </lineage>
</organism>
<dbReference type="EMBL" id="ML119359">
    <property type="protein sequence ID" value="RPB06430.1"/>
    <property type="molecule type" value="Genomic_DNA"/>
</dbReference>
<feature type="non-terminal residue" evidence="2">
    <location>
        <position position="1"/>
    </location>
</feature>
<feature type="region of interest" description="Disordered" evidence="1">
    <location>
        <begin position="250"/>
        <end position="279"/>
    </location>
</feature>
<dbReference type="AlphaFoldDB" id="A0A3N4K796"/>
<protein>
    <submittedName>
        <fullName evidence="2">Uncharacterized protein</fullName>
    </submittedName>
</protein>
<feature type="region of interest" description="Disordered" evidence="1">
    <location>
        <begin position="291"/>
        <end position="340"/>
    </location>
</feature>
<dbReference type="Proteomes" id="UP000277580">
    <property type="component" value="Unassembled WGS sequence"/>
</dbReference>
<evidence type="ECO:0000313" key="3">
    <source>
        <dbReference type="Proteomes" id="UP000277580"/>
    </source>
</evidence>
<dbReference type="InParanoid" id="A0A3N4K796"/>
<dbReference type="OrthoDB" id="10457282at2759"/>
<gene>
    <name evidence="2" type="ORF">P167DRAFT_550527</name>
</gene>
<evidence type="ECO:0000313" key="2">
    <source>
        <dbReference type="EMBL" id="RPB06430.1"/>
    </source>
</evidence>
<keyword evidence="3" id="KW-1185">Reference proteome</keyword>
<reference evidence="2 3" key="1">
    <citation type="journal article" date="2018" name="Nat. Ecol. Evol.">
        <title>Pezizomycetes genomes reveal the molecular basis of ectomycorrhizal truffle lifestyle.</title>
        <authorList>
            <person name="Murat C."/>
            <person name="Payen T."/>
            <person name="Noel B."/>
            <person name="Kuo A."/>
            <person name="Morin E."/>
            <person name="Chen J."/>
            <person name="Kohler A."/>
            <person name="Krizsan K."/>
            <person name="Balestrini R."/>
            <person name="Da Silva C."/>
            <person name="Montanini B."/>
            <person name="Hainaut M."/>
            <person name="Levati E."/>
            <person name="Barry K.W."/>
            <person name="Belfiori B."/>
            <person name="Cichocki N."/>
            <person name="Clum A."/>
            <person name="Dockter R.B."/>
            <person name="Fauchery L."/>
            <person name="Guy J."/>
            <person name="Iotti M."/>
            <person name="Le Tacon F."/>
            <person name="Lindquist E.A."/>
            <person name="Lipzen A."/>
            <person name="Malagnac F."/>
            <person name="Mello A."/>
            <person name="Molinier V."/>
            <person name="Miyauchi S."/>
            <person name="Poulain J."/>
            <person name="Riccioni C."/>
            <person name="Rubini A."/>
            <person name="Sitrit Y."/>
            <person name="Splivallo R."/>
            <person name="Traeger S."/>
            <person name="Wang M."/>
            <person name="Zifcakova L."/>
            <person name="Wipf D."/>
            <person name="Zambonelli A."/>
            <person name="Paolocci F."/>
            <person name="Nowrousian M."/>
            <person name="Ottonello S."/>
            <person name="Baldrian P."/>
            <person name="Spatafora J.W."/>
            <person name="Henrissat B."/>
            <person name="Nagy L.G."/>
            <person name="Aury J.M."/>
            <person name="Wincker P."/>
            <person name="Grigoriev I.V."/>
            <person name="Bonfante P."/>
            <person name="Martin F.M."/>
        </authorList>
    </citation>
    <scope>NUCLEOTIDE SEQUENCE [LARGE SCALE GENOMIC DNA]</scope>
    <source>
        <strain evidence="2 3">CCBAS932</strain>
    </source>
</reference>
<sequence>VTGIDCRRPTENSTRCLPPENVLRIIIAPRSEVKGCVRHPQSQLKKTSAGTSKPIGVGVLLPPTRLVEGAWTYRTRKDFVSLLTISTKASKKSLGTPVYACRRGVGGWDLVDNCNTAGESIAWLREVMASMVLHGQGMTISPADDGSGTPIDRDPFARIPQLEPVSRPRPVPRGTVDIREGTFNDRSRVGRAWFAHGFIPAFFKVLSLGSIEDRAMLANVMKTPAQQRKQCVYTLLSMAVSSELGDLDGIAPDVGDASQQLPPSTDYGVDPSMPMDIDIASPSEVTYSDSAVVDESTIHQRSAPPDLTQRRERQASEDNDGEERTHYSGGGGHEVTATHPVGYCPAAGGVHGREASLTAHGYAPDKSPRPPTKYASTTDLYNGLAAESELDMMRKEIPSLRIQLEKQDECLKDHKTQHPRTPNMLV</sequence>
<proteinExistence type="predicted"/>
<feature type="compositionally biased region" description="Basic and acidic residues" evidence="1">
    <location>
        <begin position="308"/>
        <end position="326"/>
    </location>
</feature>
<accession>A0A3N4K796</accession>
<name>A0A3N4K796_9PEZI</name>
<evidence type="ECO:0000256" key="1">
    <source>
        <dbReference type="SAM" id="MobiDB-lite"/>
    </source>
</evidence>